<accession>A0ABR9RBK3</accession>
<proteinExistence type="predicted"/>
<sequence length="318" mass="34493">MRFKRFCSLSIAAAIGMSILAGTAAAKETTTGVGFDFNQNDGGFTPIFSDYPNEQGVEEFYELRSGHEEVPIADAGKGLFLSGNNHSDDLFMGYFKELSGLAPETEYQFTVRFKLATNVENDMIGIGGAPGESVFVKCGVASEEPENSLDSLNHFRLNIDKGSQSTGGADMIVVGNLAKKEINRPGEYEFNEIETKVIARTDEAGTAYLVIGTDSGFEGVTSYYLDDISVSWADTSEVSVTRGDAAKMLLDHAHRWDEIVGPPTFTDVAWEAPYAEAVAWAEQNGYLGGYGNGFFGPEDAMTVEQAMVMIYRLFGGLK</sequence>
<keyword evidence="1" id="KW-0677">Repeat</keyword>
<evidence type="ECO:0000256" key="2">
    <source>
        <dbReference type="SAM" id="SignalP"/>
    </source>
</evidence>
<feature type="signal peptide" evidence="2">
    <location>
        <begin position="1"/>
        <end position="26"/>
    </location>
</feature>
<dbReference type="InterPro" id="IPR001119">
    <property type="entry name" value="SLH_dom"/>
</dbReference>
<feature type="domain" description="SLH" evidence="3">
    <location>
        <begin position="261"/>
        <end position="318"/>
    </location>
</feature>
<name>A0ABR9RBK3_9FIRM</name>
<dbReference type="Proteomes" id="UP000806211">
    <property type="component" value="Unassembled WGS sequence"/>
</dbReference>
<dbReference type="RefSeq" id="WP_193537679.1">
    <property type="nucleotide sequence ID" value="NZ_JADCKF010000006.1"/>
</dbReference>
<evidence type="ECO:0000313" key="4">
    <source>
        <dbReference type="EMBL" id="MBE5056021.1"/>
    </source>
</evidence>
<reference evidence="4 5" key="1">
    <citation type="submission" date="2020-10" db="EMBL/GenBank/DDBJ databases">
        <title>ChiBAC.</title>
        <authorList>
            <person name="Zenner C."/>
            <person name="Hitch T.C.A."/>
            <person name="Clavel T."/>
        </authorList>
    </citation>
    <scope>NUCLEOTIDE SEQUENCE [LARGE SCALE GENOMIC DNA]</scope>
    <source>
        <strain evidence="4 5">DSM 107456</strain>
    </source>
</reference>
<dbReference type="Pfam" id="PF00395">
    <property type="entry name" value="SLH"/>
    <property type="match status" value="1"/>
</dbReference>
<keyword evidence="5" id="KW-1185">Reference proteome</keyword>
<evidence type="ECO:0000313" key="5">
    <source>
        <dbReference type="Proteomes" id="UP000806211"/>
    </source>
</evidence>
<organism evidence="4 5">
    <name type="scientific">Pseudoflavonifractor gallinarum</name>
    <dbReference type="NCBI Taxonomy" id="2779352"/>
    <lineage>
        <taxon>Bacteria</taxon>
        <taxon>Bacillati</taxon>
        <taxon>Bacillota</taxon>
        <taxon>Clostridia</taxon>
        <taxon>Eubacteriales</taxon>
        <taxon>Oscillospiraceae</taxon>
        <taxon>Pseudoflavonifractor</taxon>
    </lineage>
</organism>
<evidence type="ECO:0000259" key="3">
    <source>
        <dbReference type="PROSITE" id="PS51272"/>
    </source>
</evidence>
<evidence type="ECO:0000256" key="1">
    <source>
        <dbReference type="ARBA" id="ARBA00022737"/>
    </source>
</evidence>
<dbReference type="EMBL" id="JADCKF010000006">
    <property type="protein sequence ID" value="MBE5056021.1"/>
    <property type="molecule type" value="Genomic_DNA"/>
</dbReference>
<protein>
    <submittedName>
        <fullName evidence="4">S-layer homology domain-containing protein</fullName>
    </submittedName>
</protein>
<feature type="chain" id="PRO_5046384029" evidence="2">
    <location>
        <begin position="27"/>
        <end position="318"/>
    </location>
</feature>
<gene>
    <name evidence="4" type="ORF">INF37_08425</name>
</gene>
<comment type="caution">
    <text evidence="4">The sequence shown here is derived from an EMBL/GenBank/DDBJ whole genome shotgun (WGS) entry which is preliminary data.</text>
</comment>
<dbReference type="PROSITE" id="PS51272">
    <property type="entry name" value="SLH"/>
    <property type="match status" value="1"/>
</dbReference>
<keyword evidence="2" id="KW-0732">Signal</keyword>